<dbReference type="AlphaFoldDB" id="A0A0H5GNT8"/>
<evidence type="ECO:0000313" key="2">
    <source>
        <dbReference type="Proteomes" id="UP000048841"/>
    </source>
</evidence>
<sequence length="74" mass="8580">MERDSIAINNRAKRLIRLPDVMSITGLKRSTIYFKMKEGNFPNNIPIGERSVAWVEGEVINWIDGNISKREMRC</sequence>
<dbReference type="Gene3D" id="1.10.238.160">
    <property type="match status" value="1"/>
</dbReference>
<name>A0A0H5GNT8_YEREN</name>
<reference evidence="1 2" key="1">
    <citation type="submission" date="2015-03" db="EMBL/GenBank/DDBJ databases">
        <authorList>
            <person name="Murphy D."/>
        </authorList>
    </citation>
    <scope>NUCLEOTIDE SEQUENCE [LARGE SCALE GENOMIC DNA]</scope>
    <source>
        <strain evidence="1 2">IP26249</strain>
    </source>
</reference>
<protein>
    <submittedName>
        <fullName evidence="1">Phage transcriptional regulator, AlpA</fullName>
    </submittedName>
</protein>
<dbReference type="RefSeq" id="WP_049532842.1">
    <property type="nucleotide sequence ID" value="NZ_CGBR01000007.1"/>
</dbReference>
<dbReference type="Proteomes" id="UP000048841">
    <property type="component" value="Unassembled WGS sequence"/>
</dbReference>
<dbReference type="PANTHER" id="PTHR36154">
    <property type="entry name" value="DNA-BINDING TRANSCRIPTIONAL ACTIVATOR ALPA"/>
    <property type="match status" value="1"/>
</dbReference>
<dbReference type="InterPro" id="IPR052931">
    <property type="entry name" value="Prophage_regulatory_activator"/>
</dbReference>
<dbReference type="Pfam" id="PF05930">
    <property type="entry name" value="Phage_AlpA"/>
    <property type="match status" value="1"/>
</dbReference>
<proteinExistence type="predicted"/>
<organism evidence="1 2">
    <name type="scientific">Yersinia enterocolitica</name>
    <dbReference type="NCBI Taxonomy" id="630"/>
    <lineage>
        <taxon>Bacteria</taxon>
        <taxon>Pseudomonadati</taxon>
        <taxon>Pseudomonadota</taxon>
        <taxon>Gammaproteobacteria</taxon>
        <taxon>Enterobacterales</taxon>
        <taxon>Yersiniaceae</taxon>
        <taxon>Yersinia</taxon>
    </lineage>
</organism>
<evidence type="ECO:0000313" key="1">
    <source>
        <dbReference type="EMBL" id="CFQ59349.1"/>
    </source>
</evidence>
<dbReference type="PANTHER" id="PTHR36154:SF1">
    <property type="entry name" value="DNA-BINDING TRANSCRIPTIONAL ACTIVATOR ALPA"/>
    <property type="match status" value="1"/>
</dbReference>
<accession>A0A0H5GNT8</accession>
<dbReference type="InterPro" id="IPR010260">
    <property type="entry name" value="AlpA"/>
</dbReference>
<gene>
    <name evidence="1" type="ORF">ERS137941_01462</name>
</gene>
<dbReference type="EMBL" id="CGBR01000007">
    <property type="protein sequence ID" value="CFQ59349.1"/>
    <property type="molecule type" value="Genomic_DNA"/>
</dbReference>